<dbReference type="GeneID" id="9042837"/>
<dbReference type="InterPro" id="IPR050722">
    <property type="entry name" value="Pyruvate:ferred/Flavod_OxRd"/>
</dbReference>
<evidence type="ECO:0000256" key="1">
    <source>
        <dbReference type="ARBA" id="ARBA00023002"/>
    </source>
</evidence>
<dbReference type="AlphaFoldDB" id="C5KPF6"/>
<feature type="non-terminal residue" evidence="3">
    <location>
        <position position="209"/>
    </location>
</feature>
<dbReference type="FunFam" id="3.40.50.970:FF:000012">
    <property type="entry name" value="Pyruvate:ferredoxin (Flavodoxin) oxidoreductase"/>
    <property type="match status" value="1"/>
</dbReference>
<evidence type="ECO:0000313" key="3">
    <source>
        <dbReference type="EMBL" id="EER13637.1"/>
    </source>
</evidence>
<dbReference type="GO" id="GO:0016491">
    <property type="term" value="F:oxidoreductase activity"/>
    <property type="evidence" value="ECO:0007669"/>
    <property type="project" value="UniProtKB-KW"/>
</dbReference>
<dbReference type="InterPro" id="IPR029061">
    <property type="entry name" value="THDP-binding"/>
</dbReference>
<proteinExistence type="predicted"/>
<protein>
    <recommendedName>
        <fullName evidence="2">Pyruvate flavodoxin/ferredoxin oxidoreductase pyrimidine binding domain-containing protein</fullName>
    </recommendedName>
</protein>
<keyword evidence="4" id="KW-1185">Reference proteome</keyword>
<evidence type="ECO:0000259" key="2">
    <source>
        <dbReference type="Pfam" id="PF01855"/>
    </source>
</evidence>
<organism evidence="4">
    <name type="scientific">Perkinsus marinus (strain ATCC 50983 / TXsc)</name>
    <dbReference type="NCBI Taxonomy" id="423536"/>
    <lineage>
        <taxon>Eukaryota</taxon>
        <taxon>Sar</taxon>
        <taxon>Alveolata</taxon>
        <taxon>Perkinsozoa</taxon>
        <taxon>Perkinsea</taxon>
        <taxon>Perkinsida</taxon>
        <taxon>Perkinsidae</taxon>
        <taxon>Perkinsus</taxon>
    </lineage>
</organism>
<accession>C5KPF6</accession>
<dbReference type="InParanoid" id="C5KPF6"/>
<dbReference type="OrthoDB" id="1688044at2759"/>
<dbReference type="CDD" id="cd07034">
    <property type="entry name" value="TPP_PYR_PFOR_IOR-alpha_like"/>
    <property type="match status" value="1"/>
</dbReference>
<dbReference type="Proteomes" id="UP000007800">
    <property type="component" value="Unassembled WGS sequence"/>
</dbReference>
<gene>
    <name evidence="3" type="ORF">Pmar_PMAR004235</name>
</gene>
<dbReference type="EMBL" id="GG675084">
    <property type="protein sequence ID" value="EER13637.1"/>
    <property type="molecule type" value="Genomic_DNA"/>
</dbReference>
<dbReference type="RefSeq" id="XP_002781842.1">
    <property type="nucleotide sequence ID" value="XM_002781796.1"/>
</dbReference>
<dbReference type="PANTHER" id="PTHR32154">
    <property type="entry name" value="PYRUVATE-FLAVODOXIN OXIDOREDUCTASE-RELATED"/>
    <property type="match status" value="1"/>
</dbReference>
<sequence length="209" mass="22058">MSKQAFASVSGAAANSSSVESYTKLVHPAPKELKEFPQKQLPYDGCTAAAYVAYAWSEQAMIYPITPATPMGDVMANWAGQGRKNLFGSVPRVTQMQSEGGAAGAVHGVLDVGGLGTTFTSSQGLLLMIPNMYIIAGALNPCVFHVAARAISKHALCIFGDHTDVMGTRQTGWAQLSGHSVQASMDMALVAHIATLRSSVPFVNFFDGF</sequence>
<dbReference type="SUPFAM" id="SSF52518">
    <property type="entry name" value="Thiamin diphosphate-binding fold (THDP-binding)"/>
    <property type="match status" value="1"/>
</dbReference>
<feature type="domain" description="Pyruvate flavodoxin/ferredoxin oxidoreductase pyrimidine binding" evidence="2">
    <location>
        <begin position="52"/>
        <end position="209"/>
    </location>
</feature>
<dbReference type="Gene3D" id="3.40.50.970">
    <property type="match status" value="1"/>
</dbReference>
<name>C5KPF6_PERM5</name>
<evidence type="ECO:0000313" key="4">
    <source>
        <dbReference type="Proteomes" id="UP000007800"/>
    </source>
</evidence>
<reference evidence="3 4" key="1">
    <citation type="submission" date="2008-07" db="EMBL/GenBank/DDBJ databases">
        <authorList>
            <person name="El-Sayed N."/>
            <person name="Caler E."/>
            <person name="Inman J."/>
            <person name="Amedeo P."/>
            <person name="Hass B."/>
            <person name="Wortman J."/>
        </authorList>
    </citation>
    <scope>NUCLEOTIDE SEQUENCE [LARGE SCALE GENOMIC DNA]</scope>
    <source>
        <strain evidence="4">ATCC 50983 / TXsc</strain>
    </source>
</reference>
<keyword evidence="1" id="KW-0560">Oxidoreductase</keyword>
<dbReference type="PANTHER" id="PTHR32154:SF0">
    <property type="entry name" value="PYRUVATE-FLAVODOXIN OXIDOREDUCTASE-RELATED"/>
    <property type="match status" value="1"/>
</dbReference>
<dbReference type="GO" id="GO:0006979">
    <property type="term" value="P:response to oxidative stress"/>
    <property type="evidence" value="ECO:0007669"/>
    <property type="project" value="TreeGrafter"/>
</dbReference>
<dbReference type="Pfam" id="PF01855">
    <property type="entry name" value="POR_N"/>
    <property type="match status" value="1"/>
</dbReference>
<dbReference type="InterPro" id="IPR002880">
    <property type="entry name" value="Pyrv_Fd/Flavodoxin_OxRdtase_N"/>
</dbReference>